<evidence type="ECO:0000256" key="1">
    <source>
        <dbReference type="SAM" id="Coils"/>
    </source>
</evidence>
<dbReference type="Proteomes" id="UP001066276">
    <property type="component" value="Chromosome 5"/>
</dbReference>
<sequence>MTPCVRTNMQQPKIKETRQSERCGLGPPWPILKKWVPRSTRAHSPEGSIDADSAPVTKGFLTSLFDSLKGDLQSLRKDISQELRELCTELTLLGESVSGSEENETAREEDVELLRQEVLRLHEQQDTLQARVKVLENRSCYNNIRIMGVPSGAEGWDFKEYTLVLFCFILD</sequence>
<feature type="coiled-coil region" evidence="1">
    <location>
        <begin position="111"/>
        <end position="138"/>
    </location>
</feature>
<keyword evidence="1" id="KW-0175">Coiled coil</keyword>
<name>A0AAV7RXE9_PLEWA</name>
<organism evidence="2 3">
    <name type="scientific">Pleurodeles waltl</name>
    <name type="common">Iberian ribbed newt</name>
    <dbReference type="NCBI Taxonomy" id="8319"/>
    <lineage>
        <taxon>Eukaryota</taxon>
        <taxon>Metazoa</taxon>
        <taxon>Chordata</taxon>
        <taxon>Craniata</taxon>
        <taxon>Vertebrata</taxon>
        <taxon>Euteleostomi</taxon>
        <taxon>Amphibia</taxon>
        <taxon>Batrachia</taxon>
        <taxon>Caudata</taxon>
        <taxon>Salamandroidea</taxon>
        <taxon>Salamandridae</taxon>
        <taxon>Pleurodelinae</taxon>
        <taxon>Pleurodeles</taxon>
    </lineage>
</organism>
<proteinExistence type="predicted"/>
<dbReference type="AlphaFoldDB" id="A0AAV7RXE9"/>
<dbReference type="EMBL" id="JANPWB010000009">
    <property type="protein sequence ID" value="KAJ1157476.1"/>
    <property type="molecule type" value="Genomic_DNA"/>
</dbReference>
<reference evidence="2" key="1">
    <citation type="journal article" date="2022" name="bioRxiv">
        <title>Sequencing and chromosome-scale assembly of the giantPleurodeles waltlgenome.</title>
        <authorList>
            <person name="Brown T."/>
            <person name="Elewa A."/>
            <person name="Iarovenko S."/>
            <person name="Subramanian E."/>
            <person name="Araus A.J."/>
            <person name="Petzold A."/>
            <person name="Susuki M."/>
            <person name="Suzuki K.-i.T."/>
            <person name="Hayashi T."/>
            <person name="Toyoda A."/>
            <person name="Oliveira C."/>
            <person name="Osipova E."/>
            <person name="Leigh N.D."/>
            <person name="Simon A."/>
            <person name="Yun M.H."/>
        </authorList>
    </citation>
    <scope>NUCLEOTIDE SEQUENCE</scope>
    <source>
        <strain evidence="2">20211129_DDA</strain>
        <tissue evidence="2">Liver</tissue>
    </source>
</reference>
<evidence type="ECO:0000313" key="3">
    <source>
        <dbReference type="Proteomes" id="UP001066276"/>
    </source>
</evidence>
<protein>
    <submittedName>
        <fullName evidence="2">Uncharacterized protein</fullName>
    </submittedName>
</protein>
<gene>
    <name evidence="2" type="ORF">NDU88_010188</name>
</gene>
<accession>A0AAV7RXE9</accession>
<comment type="caution">
    <text evidence="2">The sequence shown here is derived from an EMBL/GenBank/DDBJ whole genome shotgun (WGS) entry which is preliminary data.</text>
</comment>
<keyword evidence="3" id="KW-1185">Reference proteome</keyword>
<evidence type="ECO:0000313" key="2">
    <source>
        <dbReference type="EMBL" id="KAJ1157476.1"/>
    </source>
</evidence>